<reference evidence="2 3" key="1">
    <citation type="journal article" date="2012" name="BMC Genomics">
        <title>Comparative genomics of the white-rot fungi, Phanerochaete carnosa and P. chrysosporium, to elucidate the genetic basis of the distinct wood types they colonize.</title>
        <authorList>
            <person name="Suzuki H."/>
            <person name="MacDonald J."/>
            <person name="Syed K."/>
            <person name="Salamov A."/>
            <person name="Hori C."/>
            <person name="Aerts A."/>
            <person name="Henrissat B."/>
            <person name="Wiebenga A."/>
            <person name="vanKuyk P.A."/>
            <person name="Barry K."/>
            <person name="Lindquist E."/>
            <person name="LaButti K."/>
            <person name="Lapidus A."/>
            <person name="Lucas S."/>
            <person name="Coutinho P."/>
            <person name="Gong Y."/>
            <person name="Samejima M."/>
            <person name="Mahadevan R."/>
            <person name="Abou-Zaid M."/>
            <person name="de Vries R.P."/>
            <person name="Igarashi K."/>
            <person name="Yadav J.S."/>
            <person name="Grigoriev I.V."/>
            <person name="Master E.R."/>
        </authorList>
    </citation>
    <scope>NUCLEOTIDE SEQUENCE [LARGE SCALE GENOMIC DNA]</scope>
    <source>
        <strain evidence="2 3">HHB-10118-sp</strain>
    </source>
</reference>
<evidence type="ECO:0000256" key="1">
    <source>
        <dbReference type="SAM" id="MobiDB-lite"/>
    </source>
</evidence>
<protein>
    <submittedName>
        <fullName evidence="2">Uncharacterized protein</fullName>
    </submittedName>
</protein>
<dbReference type="GeneID" id="18912035"/>
<dbReference type="Proteomes" id="UP000008370">
    <property type="component" value="Unassembled WGS sequence"/>
</dbReference>
<evidence type="ECO:0000313" key="3">
    <source>
        <dbReference type="Proteomes" id="UP000008370"/>
    </source>
</evidence>
<keyword evidence="3" id="KW-1185">Reference proteome</keyword>
<dbReference type="RefSeq" id="XP_007403120.1">
    <property type="nucleotide sequence ID" value="XM_007403058.1"/>
</dbReference>
<accession>K5VB96</accession>
<organism evidence="2 3">
    <name type="scientific">Phanerochaete carnosa (strain HHB-10118-sp)</name>
    <name type="common">White-rot fungus</name>
    <name type="synonym">Peniophora carnosa</name>
    <dbReference type="NCBI Taxonomy" id="650164"/>
    <lineage>
        <taxon>Eukaryota</taxon>
        <taxon>Fungi</taxon>
        <taxon>Dikarya</taxon>
        <taxon>Basidiomycota</taxon>
        <taxon>Agaricomycotina</taxon>
        <taxon>Agaricomycetes</taxon>
        <taxon>Polyporales</taxon>
        <taxon>Phanerochaetaceae</taxon>
        <taxon>Phanerochaete</taxon>
    </lineage>
</organism>
<dbReference type="KEGG" id="pco:PHACADRAFT_202954"/>
<evidence type="ECO:0000313" key="2">
    <source>
        <dbReference type="EMBL" id="EKM48328.1"/>
    </source>
</evidence>
<dbReference type="OrthoDB" id="3265169at2759"/>
<dbReference type="AlphaFoldDB" id="K5VB96"/>
<name>K5VB96_PHACS</name>
<dbReference type="HOGENOM" id="CLU_1343684_0_0_1"/>
<proteinExistence type="predicted"/>
<feature type="region of interest" description="Disordered" evidence="1">
    <location>
        <begin position="1"/>
        <end position="38"/>
    </location>
</feature>
<sequence length="204" mass="22359">MQYPTTPSSHHGHTVPRTPPSQTGRHHHNGQLPTPGAPYMFAAALPQSALAPGHTGLPPTPYMPTVPLPIQQNSTGLLTPPESPVSRSRSLTALNDHLFRPNYTYDMRYDVDHAGLRSALQEHATIPATRQLAVLVQLDQSMLTINIGDGRAALTVRDVLHRLHRELTKTLPNGGTLLQLIGRRYIFDGLEPSGGNAFTLKLRR</sequence>
<dbReference type="InParanoid" id="K5VB96"/>
<gene>
    <name evidence="2" type="ORF">PHACADRAFT_202954</name>
</gene>
<dbReference type="EMBL" id="JH931178">
    <property type="protein sequence ID" value="EKM48328.1"/>
    <property type="molecule type" value="Genomic_DNA"/>
</dbReference>